<keyword evidence="2" id="KW-0012">Acyltransferase</keyword>
<dbReference type="InterPro" id="IPR050832">
    <property type="entry name" value="Bact_Acetyltransf"/>
</dbReference>
<dbReference type="InterPro" id="IPR016181">
    <property type="entry name" value="Acyl_CoA_acyltransferase"/>
</dbReference>
<accession>A0A7X4LKG8</accession>
<evidence type="ECO:0000256" key="1">
    <source>
        <dbReference type="ARBA" id="ARBA00022679"/>
    </source>
</evidence>
<feature type="domain" description="N-acetyltransferase" evidence="3">
    <location>
        <begin position="1"/>
        <end position="164"/>
    </location>
</feature>
<dbReference type="SUPFAM" id="SSF55729">
    <property type="entry name" value="Acyl-CoA N-acyltransferases (Nat)"/>
    <property type="match status" value="1"/>
</dbReference>
<dbReference type="EMBL" id="WEKT01000015">
    <property type="protein sequence ID" value="MZI93628.1"/>
    <property type="molecule type" value="Genomic_DNA"/>
</dbReference>
<dbReference type="Pfam" id="PF00583">
    <property type="entry name" value="Acetyltransf_1"/>
    <property type="match status" value="1"/>
</dbReference>
<organism evidence="4 5">
    <name type="scientific">Vibrio eleionomae</name>
    <dbReference type="NCBI Taxonomy" id="2653505"/>
    <lineage>
        <taxon>Bacteria</taxon>
        <taxon>Pseudomonadati</taxon>
        <taxon>Pseudomonadota</taxon>
        <taxon>Gammaproteobacteria</taxon>
        <taxon>Vibrionales</taxon>
        <taxon>Vibrionaceae</taxon>
        <taxon>Vibrio</taxon>
    </lineage>
</organism>
<protein>
    <submittedName>
        <fullName evidence="4">GNAT family N-acetyltransferase</fullName>
    </submittedName>
</protein>
<dbReference type="CDD" id="cd04301">
    <property type="entry name" value="NAT_SF"/>
    <property type="match status" value="1"/>
</dbReference>
<gene>
    <name evidence="4" type="ORF">F9817_10500</name>
</gene>
<dbReference type="Gene3D" id="3.40.630.30">
    <property type="match status" value="1"/>
</dbReference>
<evidence type="ECO:0000313" key="4">
    <source>
        <dbReference type="EMBL" id="MZI93628.1"/>
    </source>
</evidence>
<reference evidence="4 5" key="1">
    <citation type="submission" date="2019-10" db="EMBL/GenBank/DDBJ databases">
        <title>Vibrio sp. nov. isolated from a shrimp pond.</title>
        <authorList>
            <person name="Gomez-Gil B."/>
            <person name="Enciso-Ibarra J."/>
            <person name="Enciso-Ibarra K."/>
            <person name="Bolan-Mejia C."/>
        </authorList>
    </citation>
    <scope>NUCLEOTIDE SEQUENCE [LARGE SCALE GENOMIC DNA]</scope>
    <source>
        <strain evidence="4 5">CAIM 722</strain>
    </source>
</reference>
<evidence type="ECO:0000313" key="5">
    <source>
        <dbReference type="Proteomes" id="UP000462621"/>
    </source>
</evidence>
<dbReference type="InterPro" id="IPR000182">
    <property type="entry name" value="GNAT_dom"/>
</dbReference>
<dbReference type="PANTHER" id="PTHR43877:SF2">
    <property type="entry name" value="AMINOALKYLPHOSPHONATE N-ACETYLTRANSFERASE-RELATED"/>
    <property type="match status" value="1"/>
</dbReference>
<dbReference type="PROSITE" id="PS51186">
    <property type="entry name" value="GNAT"/>
    <property type="match status" value="1"/>
</dbReference>
<keyword evidence="1 4" id="KW-0808">Transferase</keyword>
<dbReference type="GO" id="GO:0016747">
    <property type="term" value="F:acyltransferase activity, transferring groups other than amino-acyl groups"/>
    <property type="evidence" value="ECO:0007669"/>
    <property type="project" value="InterPro"/>
</dbReference>
<dbReference type="Proteomes" id="UP000462621">
    <property type="component" value="Unassembled WGS sequence"/>
</dbReference>
<dbReference type="PANTHER" id="PTHR43877">
    <property type="entry name" value="AMINOALKYLPHOSPHONATE N-ACETYLTRANSFERASE-RELATED-RELATED"/>
    <property type="match status" value="1"/>
</dbReference>
<evidence type="ECO:0000259" key="3">
    <source>
        <dbReference type="PROSITE" id="PS51186"/>
    </source>
</evidence>
<keyword evidence="5" id="KW-1185">Reference proteome</keyword>
<dbReference type="RefSeq" id="WP_161155248.1">
    <property type="nucleotide sequence ID" value="NZ_WEKT01000015.1"/>
</dbReference>
<sequence>MTIEFIKIIDSLDPYVDDLQVLLTDSVNGGASVGFIAPIQPSETISYWKDVAEDIKGNSRLLWVAVEEGSVVGAVQLSLTYKPNGKHRGEVEKLMVHTTMRGKGIAKQLLASLETYAKEIGLRLLVLDTRLGDVASLLYCKVGYIEAGQIPEFAKSSLMSSRRASFIRS</sequence>
<name>A0A7X4LKG8_9VIBR</name>
<evidence type="ECO:0000256" key="2">
    <source>
        <dbReference type="ARBA" id="ARBA00023315"/>
    </source>
</evidence>
<comment type="caution">
    <text evidence="4">The sequence shown here is derived from an EMBL/GenBank/DDBJ whole genome shotgun (WGS) entry which is preliminary data.</text>
</comment>
<proteinExistence type="predicted"/>
<dbReference type="AlphaFoldDB" id="A0A7X4LKG8"/>